<keyword evidence="6" id="KW-0460">Magnesium</keyword>
<comment type="caution">
    <text evidence="9">The sequence shown here is derived from an EMBL/GenBank/DDBJ whole genome shotgun (WGS) entry which is preliminary data.</text>
</comment>
<protein>
    <submittedName>
        <fullName evidence="9">Putative ribonuclease VapC</fullName>
    </submittedName>
</protein>
<dbReference type="Proteomes" id="UP000034307">
    <property type="component" value="Unassembled WGS sequence"/>
</dbReference>
<dbReference type="Pfam" id="PF01850">
    <property type="entry name" value="PIN"/>
    <property type="match status" value="1"/>
</dbReference>
<dbReference type="PANTHER" id="PTHR33653:SF1">
    <property type="entry name" value="RIBONUCLEASE VAPC2"/>
    <property type="match status" value="1"/>
</dbReference>
<feature type="domain" description="PIN" evidence="8">
    <location>
        <begin position="2"/>
        <end position="112"/>
    </location>
</feature>
<dbReference type="GO" id="GO:0046872">
    <property type="term" value="F:metal ion binding"/>
    <property type="evidence" value="ECO:0007669"/>
    <property type="project" value="UniProtKB-KW"/>
</dbReference>
<evidence type="ECO:0000256" key="3">
    <source>
        <dbReference type="ARBA" id="ARBA00022722"/>
    </source>
</evidence>
<dbReference type="InterPro" id="IPR002716">
    <property type="entry name" value="PIN_dom"/>
</dbReference>
<dbReference type="CDD" id="cd18741">
    <property type="entry name" value="PIN_VapC4-5_FitB-like"/>
    <property type="match status" value="1"/>
</dbReference>
<evidence type="ECO:0000256" key="4">
    <source>
        <dbReference type="ARBA" id="ARBA00022723"/>
    </source>
</evidence>
<dbReference type="STRING" id="1618358.UX80_C0006G0004"/>
<evidence type="ECO:0000313" key="10">
    <source>
        <dbReference type="Proteomes" id="UP000034307"/>
    </source>
</evidence>
<reference evidence="9 10" key="1">
    <citation type="journal article" date="2015" name="Nature">
        <title>rRNA introns, odd ribosomes, and small enigmatic genomes across a large radiation of phyla.</title>
        <authorList>
            <person name="Brown C.T."/>
            <person name="Hug L.A."/>
            <person name="Thomas B.C."/>
            <person name="Sharon I."/>
            <person name="Castelle C.J."/>
            <person name="Singh A."/>
            <person name="Wilkins M.J."/>
            <person name="Williams K.H."/>
            <person name="Banfield J.F."/>
        </authorList>
    </citation>
    <scope>NUCLEOTIDE SEQUENCE [LARGE SCALE GENOMIC DNA]</scope>
</reference>
<evidence type="ECO:0000259" key="8">
    <source>
        <dbReference type="Pfam" id="PF01850"/>
    </source>
</evidence>
<keyword evidence="4" id="KW-0479">Metal-binding</keyword>
<keyword evidence="5" id="KW-0378">Hydrolase</keyword>
<dbReference type="GO" id="GO:0016787">
    <property type="term" value="F:hydrolase activity"/>
    <property type="evidence" value="ECO:0007669"/>
    <property type="project" value="UniProtKB-KW"/>
</dbReference>
<comment type="similarity">
    <text evidence="7">Belongs to the PINc/VapC protein family.</text>
</comment>
<dbReference type="InterPro" id="IPR029060">
    <property type="entry name" value="PIN-like_dom_sf"/>
</dbReference>
<dbReference type="AlphaFoldDB" id="A0A0G1RL30"/>
<keyword evidence="2" id="KW-1277">Toxin-antitoxin system</keyword>
<comment type="cofactor">
    <cofactor evidence="1">
        <name>Mg(2+)</name>
        <dbReference type="ChEBI" id="CHEBI:18420"/>
    </cofactor>
</comment>
<accession>A0A0G1RL30</accession>
<evidence type="ECO:0000256" key="1">
    <source>
        <dbReference type="ARBA" id="ARBA00001946"/>
    </source>
</evidence>
<dbReference type="EMBL" id="LCNO01000006">
    <property type="protein sequence ID" value="KKU58034.1"/>
    <property type="molecule type" value="Genomic_DNA"/>
</dbReference>
<evidence type="ECO:0000256" key="5">
    <source>
        <dbReference type="ARBA" id="ARBA00022801"/>
    </source>
</evidence>
<evidence type="ECO:0000313" key="9">
    <source>
        <dbReference type="EMBL" id="KKU58034.1"/>
    </source>
</evidence>
<dbReference type="SUPFAM" id="SSF88723">
    <property type="entry name" value="PIN domain-like"/>
    <property type="match status" value="1"/>
</dbReference>
<dbReference type="InterPro" id="IPR050556">
    <property type="entry name" value="Type_II_TA_system_RNase"/>
</dbReference>
<keyword evidence="3" id="KW-0540">Nuclease</keyword>
<evidence type="ECO:0000256" key="2">
    <source>
        <dbReference type="ARBA" id="ARBA00022649"/>
    </source>
</evidence>
<dbReference type="PANTHER" id="PTHR33653">
    <property type="entry name" value="RIBONUCLEASE VAPC2"/>
    <property type="match status" value="1"/>
</dbReference>
<proteinExistence type="inferred from homology"/>
<gene>
    <name evidence="9" type="ORF">UX80_C0006G0004</name>
</gene>
<name>A0A0G1RL30_9BACT</name>
<evidence type="ECO:0000256" key="6">
    <source>
        <dbReference type="ARBA" id="ARBA00022842"/>
    </source>
</evidence>
<organism evidence="9 10">
    <name type="scientific">Candidatus Amesbacteria bacterium GW2011_GWA2_47_11b</name>
    <dbReference type="NCBI Taxonomy" id="1618358"/>
    <lineage>
        <taxon>Bacteria</taxon>
        <taxon>Candidatus Amesiibacteriota</taxon>
    </lineage>
</organism>
<evidence type="ECO:0000256" key="7">
    <source>
        <dbReference type="ARBA" id="ARBA00038093"/>
    </source>
</evidence>
<dbReference type="Gene3D" id="3.40.50.1010">
    <property type="entry name" value="5'-nuclease"/>
    <property type="match status" value="1"/>
</dbReference>
<sequence>MYILDSDIAIWILRKHKLLVSAIERLSSQNFTSISAITVAEVYKNAFPTELSGVEDFFKNQWVIPVSLEIAREAGLYWNQFHKKLVNISTLDCMIAATARLNGLTVVTLNTRHFPMPDIKVLNPLK</sequence>
<dbReference type="GO" id="GO:0004518">
    <property type="term" value="F:nuclease activity"/>
    <property type="evidence" value="ECO:0007669"/>
    <property type="project" value="UniProtKB-KW"/>
</dbReference>